<comment type="subunit">
    <text evidence="4">Homotetramer.</text>
</comment>
<dbReference type="RefSeq" id="WP_183634545.1">
    <property type="nucleotide sequence ID" value="NZ_BAABLE010000011.1"/>
</dbReference>
<dbReference type="GO" id="GO:0008781">
    <property type="term" value="F:N-acylneuraminate cytidylyltransferase activity"/>
    <property type="evidence" value="ECO:0007669"/>
    <property type="project" value="TreeGrafter"/>
</dbReference>
<dbReference type="Proteomes" id="UP000561045">
    <property type="component" value="Unassembled WGS sequence"/>
</dbReference>
<evidence type="ECO:0000256" key="1">
    <source>
        <dbReference type="ARBA" id="ARBA00000898"/>
    </source>
</evidence>
<proteinExistence type="inferred from homology"/>
<evidence type="ECO:0000256" key="9">
    <source>
        <dbReference type="ARBA" id="ARBA00022842"/>
    </source>
</evidence>
<dbReference type="Gene3D" id="3.40.50.1000">
    <property type="entry name" value="HAD superfamily/HAD-like"/>
    <property type="match status" value="1"/>
</dbReference>
<evidence type="ECO:0000256" key="11">
    <source>
        <dbReference type="PIRSR" id="PIRSR006118-2"/>
    </source>
</evidence>
<dbReference type="FunFam" id="3.40.50.1000:FF:000029">
    <property type="entry name" value="3-deoxy-D-manno-octulosonate 8-phosphate phosphatase KdsC"/>
    <property type="match status" value="1"/>
</dbReference>
<evidence type="ECO:0000256" key="8">
    <source>
        <dbReference type="ARBA" id="ARBA00022801"/>
    </source>
</evidence>
<dbReference type="CDD" id="cd01630">
    <property type="entry name" value="HAD_KDO-like"/>
    <property type="match status" value="1"/>
</dbReference>
<comment type="cofactor">
    <cofactor evidence="2 11">
        <name>Mg(2+)</name>
        <dbReference type="ChEBI" id="CHEBI:18420"/>
    </cofactor>
</comment>
<evidence type="ECO:0000313" key="13">
    <source>
        <dbReference type="Proteomes" id="UP000561045"/>
    </source>
</evidence>
<dbReference type="SFLD" id="SFLDG01138">
    <property type="entry name" value="C1.6.2:_Deoxy-d-mannose-octulo"/>
    <property type="match status" value="1"/>
</dbReference>
<dbReference type="EC" id="3.1.3.45" evidence="5"/>
<dbReference type="Pfam" id="PF13419">
    <property type="entry name" value="HAD_2"/>
    <property type="match status" value="1"/>
</dbReference>
<feature type="binding site" evidence="11">
    <location>
        <position position="110"/>
    </location>
    <ligand>
        <name>Mg(2+)</name>
        <dbReference type="ChEBI" id="CHEBI:18420"/>
    </ligand>
</feature>
<keyword evidence="13" id="KW-1185">Reference proteome</keyword>
<feature type="binding site" evidence="11">
    <location>
        <position position="17"/>
    </location>
    <ligand>
        <name>Mg(2+)</name>
        <dbReference type="ChEBI" id="CHEBI:18420"/>
    </ligand>
</feature>
<evidence type="ECO:0000256" key="2">
    <source>
        <dbReference type="ARBA" id="ARBA00001946"/>
    </source>
</evidence>
<evidence type="ECO:0000256" key="5">
    <source>
        <dbReference type="ARBA" id="ARBA00013066"/>
    </source>
</evidence>
<comment type="similarity">
    <text evidence="3">Belongs to the KdsC family.</text>
</comment>
<feature type="binding site" evidence="11">
    <location>
        <position position="19"/>
    </location>
    <ligand>
        <name>substrate</name>
    </ligand>
</feature>
<gene>
    <name evidence="12" type="ORF">GGR36_002074</name>
</gene>
<sequence length="175" mass="19196">MERAIERAARLKLMAFDVDGVLTDGTIWFTAEGDVMKGFSTLDGHGLKMLQQSGIELAIITGRRSRALEQRCENLQIKRLYQGVEDKRAVLHELLRELGLDADEAGYMGDDVVDLPILRACGFSATTADGHTLVRAHVDMVASRPGGRGAAREVCDFILAAQNKLDALHARYLAD</sequence>
<dbReference type="InterPro" id="IPR041492">
    <property type="entry name" value="HAD_2"/>
</dbReference>
<dbReference type="InterPro" id="IPR023214">
    <property type="entry name" value="HAD_sf"/>
</dbReference>
<dbReference type="SFLD" id="SFLDG01136">
    <property type="entry name" value="C1.6:_Phosphoserine_Phosphatas"/>
    <property type="match status" value="1"/>
</dbReference>
<evidence type="ECO:0000256" key="7">
    <source>
        <dbReference type="ARBA" id="ARBA00022723"/>
    </source>
</evidence>
<comment type="caution">
    <text evidence="12">The sequence shown here is derived from an EMBL/GenBank/DDBJ whole genome shotgun (WGS) entry which is preliminary data.</text>
</comment>
<keyword evidence="8 12" id="KW-0378">Hydrolase</keyword>
<dbReference type="InterPro" id="IPR036412">
    <property type="entry name" value="HAD-like_sf"/>
</dbReference>
<dbReference type="PANTHER" id="PTHR21485:SF3">
    <property type="entry name" value="N-ACYLNEURAMINATE CYTIDYLYLTRANSFERASE"/>
    <property type="match status" value="1"/>
</dbReference>
<name>A0A840BPJ2_9RHOO</name>
<evidence type="ECO:0000256" key="3">
    <source>
        <dbReference type="ARBA" id="ARBA00005893"/>
    </source>
</evidence>
<evidence type="ECO:0000256" key="4">
    <source>
        <dbReference type="ARBA" id="ARBA00011881"/>
    </source>
</evidence>
<evidence type="ECO:0000256" key="6">
    <source>
        <dbReference type="ARBA" id="ARBA00020092"/>
    </source>
</evidence>
<evidence type="ECO:0000313" key="12">
    <source>
        <dbReference type="EMBL" id="MBB4012766.1"/>
    </source>
</evidence>
<dbReference type="AlphaFoldDB" id="A0A840BPJ2"/>
<dbReference type="GO" id="GO:0046872">
    <property type="term" value="F:metal ion binding"/>
    <property type="evidence" value="ECO:0007669"/>
    <property type="project" value="UniProtKB-KW"/>
</dbReference>
<evidence type="ECO:0000256" key="10">
    <source>
        <dbReference type="ARBA" id="ARBA00031051"/>
    </source>
</evidence>
<dbReference type="EMBL" id="JACIET010000001">
    <property type="protein sequence ID" value="MBB4012766.1"/>
    <property type="molecule type" value="Genomic_DNA"/>
</dbReference>
<organism evidence="12 13">
    <name type="scientific">Niveibacterium umoris</name>
    <dbReference type="NCBI Taxonomy" id="1193620"/>
    <lineage>
        <taxon>Bacteria</taxon>
        <taxon>Pseudomonadati</taxon>
        <taxon>Pseudomonadota</taxon>
        <taxon>Betaproteobacteria</taxon>
        <taxon>Rhodocyclales</taxon>
        <taxon>Rhodocyclaceae</taxon>
        <taxon>Niveibacterium</taxon>
    </lineage>
</organism>
<dbReference type="SFLD" id="SFLDS00003">
    <property type="entry name" value="Haloacid_Dehalogenase"/>
    <property type="match status" value="1"/>
</dbReference>
<accession>A0A840BPJ2</accession>
<dbReference type="PANTHER" id="PTHR21485">
    <property type="entry name" value="HAD SUPERFAMILY MEMBERS CMAS AND KDSC"/>
    <property type="match status" value="1"/>
</dbReference>
<dbReference type="SUPFAM" id="SSF56784">
    <property type="entry name" value="HAD-like"/>
    <property type="match status" value="1"/>
</dbReference>
<dbReference type="PIRSF" id="PIRSF006118">
    <property type="entry name" value="KDO8-P_Ptase"/>
    <property type="match status" value="1"/>
</dbReference>
<keyword evidence="9 11" id="KW-0460">Magnesium</keyword>
<dbReference type="NCBIfam" id="TIGR01670">
    <property type="entry name" value="KdsC-phosphatas"/>
    <property type="match status" value="1"/>
</dbReference>
<keyword evidence="7 11" id="KW-0479">Metal-binding</keyword>
<dbReference type="InterPro" id="IPR010023">
    <property type="entry name" value="KdsC_fam"/>
</dbReference>
<comment type="catalytic activity">
    <reaction evidence="1">
        <text>3-deoxy-alpha-D-manno-2-octulosonate-8-phosphate + H2O = 3-deoxy-alpha-D-manno-oct-2-ulosonate + phosphate</text>
        <dbReference type="Rhea" id="RHEA:11500"/>
        <dbReference type="ChEBI" id="CHEBI:15377"/>
        <dbReference type="ChEBI" id="CHEBI:43474"/>
        <dbReference type="ChEBI" id="CHEBI:85985"/>
        <dbReference type="ChEBI" id="CHEBI:85986"/>
        <dbReference type="EC" id="3.1.3.45"/>
    </reaction>
</comment>
<dbReference type="GO" id="GO:0019143">
    <property type="term" value="F:3-deoxy-manno-octulosonate-8-phosphatase activity"/>
    <property type="evidence" value="ECO:0007669"/>
    <property type="project" value="UniProtKB-EC"/>
</dbReference>
<reference evidence="12 13" key="1">
    <citation type="submission" date="2020-08" db="EMBL/GenBank/DDBJ databases">
        <title>Genomic Encyclopedia of Type Strains, Phase IV (KMG-IV): sequencing the most valuable type-strain genomes for metagenomic binning, comparative biology and taxonomic classification.</title>
        <authorList>
            <person name="Goeker M."/>
        </authorList>
    </citation>
    <scope>NUCLEOTIDE SEQUENCE [LARGE SCALE GENOMIC DNA]</scope>
    <source>
        <strain evidence="12 13">DSM 106739</strain>
    </source>
</reference>
<dbReference type="InterPro" id="IPR050793">
    <property type="entry name" value="CMP-NeuNAc_synthase"/>
</dbReference>
<protein>
    <recommendedName>
        <fullName evidence="6">3-deoxy-D-manno-octulosonate 8-phosphate phosphatase KdsC</fullName>
        <ecNumber evidence="5">3.1.3.45</ecNumber>
    </recommendedName>
    <alternativeName>
        <fullName evidence="10">KDO 8-P phosphatase</fullName>
    </alternativeName>
</protein>